<dbReference type="PANTHER" id="PTHR21600:SF84">
    <property type="entry name" value="PSEUDOURIDINE SYNTHASE RSUA_RLUA-LIKE DOMAIN-CONTAINING PROTEIN"/>
    <property type="match status" value="1"/>
</dbReference>
<dbReference type="GO" id="GO:0009982">
    <property type="term" value="F:pseudouridine synthase activity"/>
    <property type="evidence" value="ECO:0007669"/>
    <property type="project" value="InterPro"/>
</dbReference>
<dbReference type="InterPro" id="IPR006224">
    <property type="entry name" value="PsdUridine_synth_RluA-like_CS"/>
</dbReference>
<dbReference type="InterPro" id="IPR020103">
    <property type="entry name" value="PsdUridine_synth_cat_dom_sf"/>
</dbReference>
<evidence type="ECO:0000313" key="2">
    <source>
        <dbReference type="EMBL" id="ABM58350.1"/>
    </source>
</evidence>
<accession>A1WL43</accession>
<name>A1WL43_VEREI</name>
<evidence type="ECO:0000259" key="1">
    <source>
        <dbReference type="Pfam" id="PF00849"/>
    </source>
</evidence>
<dbReference type="AlphaFoldDB" id="A1WL43"/>
<dbReference type="eggNOG" id="COG0564">
    <property type="taxonomic scope" value="Bacteria"/>
</dbReference>
<evidence type="ECO:0000313" key="3">
    <source>
        <dbReference type="Proteomes" id="UP000000374"/>
    </source>
</evidence>
<sequence length="314" mass="35720">MQARVKLHAMHNPRHPQVLPVRAGVSPSCVVLPTRGQGSMLDFLAQRLPMVAREQWRQRMHAGDVVDERGRCVAPEQPFEGGLRLYYYRSLSAEPVLPFAPTLLHQDPHLVVADKPHFMPVTPSGRYLQHTLLVRLKRQLGLPQLSPVHRIDRDTAGLVLLSVQQCTRGAYQALFRERRITKHYEAIAPWRADVVFPRDHTSRIEPGPQFFRMQEVPGPPNSHTHMQLLAVAGDWAHYRLSPSTGKRHQLRVHMAALGLPLRNDPFYPVVDDPPPGDYSRPLQLLARALEFVDPLSGERRVFESERRLAMPPGE</sequence>
<proteinExistence type="predicted"/>
<dbReference type="PANTHER" id="PTHR21600">
    <property type="entry name" value="MITOCHONDRIAL RNA PSEUDOURIDINE SYNTHASE"/>
    <property type="match status" value="1"/>
</dbReference>
<dbReference type="InterPro" id="IPR006145">
    <property type="entry name" value="PsdUridine_synth_RsuA/RluA"/>
</dbReference>
<dbReference type="GO" id="GO:0000455">
    <property type="term" value="P:enzyme-directed rRNA pseudouridine synthesis"/>
    <property type="evidence" value="ECO:0007669"/>
    <property type="project" value="TreeGrafter"/>
</dbReference>
<dbReference type="PROSITE" id="PS01129">
    <property type="entry name" value="PSI_RLU"/>
    <property type="match status" value="1"/>
</dbReference>
<organism evidence="2 3">
    <name type="scientific">Verminephrobacter eiseniae (strain EF01-2)</name>
    <dbReference type="NCBI Taxonomy" id="391735"/>
    <lineage>
        <taxon>Bacteria</taxon>
        <taxon>Pseudomonadati</taxon>
        <taxon>Pseudomonadota</taxon>
        <taxon>Betaproteobacteria</taxon>
        <taxon>Burkholderiales</taxon>
        <taxon>Comamonadaceae</taxon>
        <taxon>Verminephrobacter</taxon>
    </lineage>
</organism>
<dbReference type="SUPFAM" id="SSF55120">
    <property type="entry name" value="Pseudouridine synthase"/>
    <property type="match status" value="1"/>
</dbReference>
<dbReference type="STRING" id="391735.Veis_2605"/>
<dbReference type="KEGG" id="vei:Veis_2605"/>
<dbReference type="GO" id="GO:0140098">
    <property type="term" value="F:catalytic activity, acting on RNA"/>
    <property type="evidence" value="ECO:0007669"/>
    <property type="project" value="UniProtKB-ARBA"/>
</dbReference>
<protein>
    <submittedName>
        <fullName evidence="2">Pseudouridine synthase</fullName>
    </submittedName>
</protein>
<dbReference type="Gene3D" id="3.30.2350.10">
    <property type="entry name" value="Pseudouridine synthase"/>
    <property type="match status" value="1"/>
</dbReference>
<dbReference type="GO" id="GO:0003723">
    <property type="term" value="F:RNA binding"/>
    <property type="evidence" value="ECO:0007669"/>
    <property type="project" value="InterPro"/>
</dbReference>
<dbReference type="InterPro" id="IPR050188">
    <property type="entry name" value="RluA_PseudoU_synthase"/>
</dbReference>
<gene>
    <name evidence="2" type="ordered locus">Veis_2605</name>
</gene>
<feature type="domain" description="Pseudouridine synthase RsuA/RluA-like" evidence="1">
    <location>
        <begin position="109"/>
        <end position="256"/>
    </location>
</feature>
<dbReference type="HOGENOM" id="CLU_016902_0_0_4"/>
<dbReference type="Pfam" id="PF00849">
    <property type="entry name" value="PseudoU_synth_2"/>
    <property type="match status" value="1"/>
</dbReference>
<reference evidence="3" key="1">
    <citation type="submission" date="2006-12" db="EMBL/GenBank/DDBJ databases">
        <title>Complete sequence of chromosome 1 of Verminephrobacter eiseniae EF01-2.</title>
        <authorList>
            <person name="Copeland A."/>
            <person name="Lucas S."/>
            <person name="Lapidus A."/>
            <person name="Barry K."/>
            <person name="Detter J.C."/>
            <person name="Glavina del Rio T."/>
            <person name="Dalin E."/>
            <person name="Tice H."/>
            <person name="Pitluck S."/>
            <person name="Chertkov O."/>
            <person name="Brettin T."/>
            <person name="Bruce D."/>
            <person name="Han C."/>
            <person name="Tapia R."/>
            <person name="Gilna P."/>
            <person name="Schmutz J."/>
            <person name="Larimer F."/>
            <person name="Land M."/>
            <person name="Hauser L."/>
            <person name="Kyrpides N."/>
            <person name="Kim E."/>
            <person name="Stahl D."/>
            <person name="Richardson P."/>
        </authorList>
    </citation>
    <scope>NUCLEOTIDE SEQUENCE [LARGE SCALE GENOMIC DNA]</scope>
    <source>
        <strain evidence="3">EF01-2</strain>
    </source>
</reference>
<dbReference type="EMBL" id="CP000542">
    <property type="protein sequence ID" value="ABM58350.1"/>
    <property type="molecule type" value="Genomic_DNA"/>
</dbReference>
<dbReference type="Proteomes" id="UP000000374">
    <property type="component" value="Chromosome"/>
</dbReference>
<keyword evidence="3" id="KW-1185">Reference proteome</keyword>